<dbReference type="AlphaFoldDB" id="A0A3B0MBX5"/>
<evidence type="ECO:0000313" key="1">
    <source>
        <dbReference type="EMBL" id="SUZ33163.1"/>
    </source>
</evidence>
<dbReference type="InterPro" id="IPR002060">
    <property type="entry name" value="Squ/phyt_synthse"/>
</dbReference>
<gene>
    <name evidence="1" type="ORF">ROE7235_02931</name>
</gene>
<organism evidence="1 2">
    <name type="scientific">Roseinatronobacter ekhonensis</name>
    <dbReference type="NCBI Taxonomy" id="254356"/>
    <lineage>
        <taxon>Bacteria</taxon>
        <taxon>Pseudomonadati</taxon>
        <taxon>Pseudomonadota</taxon>
        <taxon>Alphaproteobacteria</taxon>
        <taxon>Rhodobacterales</taxon>
        <taxon>Paracoccaceae</taxon>
        <taxon>Roseinatronobacter</taxon>
    </lineage>
</organism>
<dbReference type="EMBL" id="UIHC01000039">
    <property type="protein sequence ID" value="SUZ33163.1"/>
    <property type="molecule type" value="Genomic_DNA"/>
</dbReference>
<dbReference type="Pfam" id="PF00494">
    <property type="entry name" value="SQS_PSY"/>
    <property type="match status" value="1"/>
</dbReference>
<sequence>MTETLEDRVAASDPDRHAASLLAPPELRAQLWVLYAFNLEIARAPYVSEQPLIAQMRLQFWTDALDDIAAGKPPRAYEVAEPLAALWAAHDLPTALGHQMIDARHWHIDRAPFADMAAWLAHIDQSAGNLMWLAARILGAPDGAEQASRAMGRANGIAQWLQAVPALDANGRPPVPEGADMADMARAGLDALAQARKVRATVPKSAAPALLAGFQAGAVLSRAAKDPACVTAGALAPSEFRRRGGLLLRALSQRW</sequence>
<dbReference type="OrthoDB" id="9814909at2"/>
<evidence type="ECO:0000313" key="2">
    <source>
        <dbReference type="Proteomes" id="UP000272908"/>
    </source>
</evidence>
<dbReference type="SUPFAM" id="SSF48576">
    <property type="entry name" value="Terpenoid synthases"/>
    <property type="match status" value="1"/>
</dbReference>
<accession>A0A3B0MBX5</accession>
<proteinExistence type="predicted"/>
<dbReference type="Gene3D" id="1.10.600.10">
    <property type="entry name" value="Farnesyl Diphosphate Synthase"/>
    <property type="match status" value="1"/>
</dbReference>
<evidence type="ECO:0008006" key="3">
    <source>
        <dbReference type="Google" id="ProtNLM"/>
    </source>
</evidence>
<name>A0A3B0MBX5_9RHOB</name>
<reference evidence="2" key="1">
    <citation type="submission" date="2018-08" db="EMBL/GenBank/DDBJ databases">
        <authorList>
            <person name="Rodrigo-Torres L."/>
            <person name="Arahal R. D."/>
            <person name="Lucena T."/>
        </authorList>
    </citation>
    <scope>NUCLEOTIDE SEQUENCE [LARGE SCALE GENOMIC DNA]</scope>
    <source>
        <strain evidence="2">CECT 7235</strain>
    </source>
</reference>
<keyword evidence="2" id="KW-1185">Reference proteome</keyword>
<dbReference type="InterPro" id="IPR008949">
    <property type="entry name" value="Isoprenoid_synthase_dom_sf"/>
</dbReference>
<protein>
    <recommendedName>
        <fullName evidence="3">Phytoene synthase</fullName>
    </recommendedName>
</protein>
<dbReference type="RefSeq" id="WP_121096242.1">
    <property type="nucleotide sequence ID" value="NZ_UIHC01000039.1"/>
</dbReference>
<dbReference type="Proteomes" id="UP000272908">
    <property type="component" value="Unassembled WGS sequence"/>
</dbReference>